<evidence type="ECO:0000313" key="3">
    <source>
        <dbReference type="Proteomes" id="UP000321393"/>
    </source>
</evidence>
<dbReference type="Proteomes" id="UP000321393">
    <property type="component" value="Unassembled WGS sequence"/>
</dbReference>
<gene>
    <name evidence="2" type="ORF">E5676_scaffold120G003260</name>
    <name evidence="1" type="ORF">E6C27_scaffold186G00810</name>
</gene>
<organism evidence="1 3">
    <name type="scientific">Cucumis melo var. makuwa</name>
    <name type="common">Oriental melon</name>
    <dbReference type="NCBI Taxonomy" id="1194695"/>
    <lineage>
        <taxon>Eukaryota</taxon>
        <taxon>Viridiplantae</taxon>
        <taxon>Streptophyta</taxon>
        <taxon>Embryophyta</taxon>
        <taxon>Tracheophyta</taxon>
        <taxon>Spermatophyta</taxon>
        <taxon>Magnoliopsida</taxon>
        <taxon>eudicotyledons</taxon>
        <taxon>Gunneridae</taxon>
        <taxon>Pentapetalae</taxon>
        <taxon>rosids</taxon>
        <taxon>fabids</taxon>
        <taxon>Cucurbitales</taxon>
        <taxon>Cucurbitaceae</taxon>
        <taxon>Benincaseae</taxon>
        <taxon>Cucumis</taxon>
    </lineage>
</organism>
<evidence type="ECO:0000313" key="4">
    <source>
        <dbReference type="Proteomes" id="UP000321947"/>
    </source>
</evidence>
<sequence>MMMNNCHIKVDQVMTNDNDESRNMSTFPNSFEETDALFLEFDDKFNNMGGSFLVGDNLDGTQPSPTSRRRQ</sequence>
<evidence type="ECO:0000313" key="2">
    <source>
        <dbReference type="EMBL" id="TYK29166.1"/>
    </source>
</evidence>
<dbReference type="EMBL" id="SSTD01001877">
    <property type="protein sequence ID" value="TYK29166.1"/>
    <property type="molecule type" value="Genomic_DNA"/>
</dbReference>
<evidence type="ECO:0000313" key="1">
    <source>
        <dbReference type="EMBL" id="KAA0056348.1"/>
    </source>
</evidence>
<dbReference type="AlphaFoldDB" id="A0A5A7UMM1"/>
<dbReference type="Proteomes" id="UP000321947">
    <property type="component" value="Unassembled WGS sequence"/>
</dbReference>
<proteinExistence type="predicted"/>
<accession>A0A5A7UMM1</accession>
<comment type="caution">
    <text evidence="1">The sequence shown here is derived from an EMBL/GenBank/DDBJ whole genome shotgun (WGS) entry which is preliminary data.</text>
</comment>
<protein>
    <submittedName>
        <fullName evidence="1">Cytochrome P450 CYP82D47-like</fullName>
    </submittedName>
</protein>
<dbReference type="EMBL" id="SSTE01007511">
    <property type="protein sequence ID" value="KAA0056348.1"/>
    <property type="molecule type" value="Genomic_DNA"/>
</dbReference>
<reference evidence="3 4" key="1">
    <citation type="submission" date="2019-08" db="EMBL/GenBank/DDBJ databases">
        <title>Draft genome sequences of two oriental melons (Cucumis melo L. var makuwa).</title>
        <authorList>
            <person name="Kwon S.-Y."/>
        </authorList>
    </citation>
    <scope>NUCLEOTIDE SEQUENCE [LARGE SCALE GENOMIC DNA]</scope>
    <source>
        <strain evidence="4">cv. Chang Bougi</strain>
        <strain evidence="3">cv. SW 3</strain>
        <tissue evidence="1">Leaf</tissue>
    </source>
</reference>
<name>A0A5A7UMM1_CUCMM</name>